<reference evidence="5" key="1">
    <citation type="submission" date="2021-02" db="EMBL/GenBank/DDBJ databases">
        <authorList>
            <person name="Nowell W R."/>
        </authorList>
    </citation>
    <scope>NUCLEOTIDE SEQUENCE</scope>
</reference>
<feature type="compositionally biased region" description="Polar residues" evidence="4">
    <location>
        <begin position="108"/>
        <end position="117"/>
    </location>
</feature>
<evidence type="ECO:0000313" key="6">
    <source>
        <dbReference type="Proteomes" id="UP000663864"/>
    </source>
</evidence>
<organism evidence="5 6">
    <name type="scientific">Rotaria sordida</name>
    <dbReference type="NCBI Taxonomy" id="392033"/>
    <lineage>
        <taxon>Eukaryota</taxon>
        <taxon>Metazoa</taxon>
        <taxon>Spiralia</taxon>
        <taxon>Gnathifera</taxon>
        <taxon>Rotifera</taxon>
        <taxon>Eurotatoria</taxon>
        <taxon>Bdelloidea</taxon>
        <taxon>Philodinida</taxon>
        <taxon>Philodinidae</taxon>
        <taxon>Rotaria</taxon>
    </lineage>
</organism>
<feature type="compositionally biased region" description="Polar residues" evidence="4">
    <location>
        <begin position="141"/>
        <end position="151"/>
    </location>
</feature>
<gene>
    <name evidence="5" type="ORF">ZHD862_LOCUS37611</name>
</gene>
<dbReference type="GO" id="GO:0016052">
    <property type="term" value="P:carbohydrate catabolic process"/>
    <property type="evidence" value="ECO:0007669"/>
    <property type="project" value="UniProtKB-ARBA"/>
</dbReference>
<dbReference type="Gene3D" id="2.60.40.1180">
    <property type="entry name" value="Golgi alpha-mannosidase II"/>
    <property type="match status" value="1"/>
</dbReference>
<comment type="caution">
    <text evidence="5">The sequence shown here is derived from an EMBL/GenBank/DDBJ whole genome shotgun (WGS) entry which is preliminary data.</text>
</comment>
<keyword evidence="2" id="KW-0378">Hydrolase</keyword>
<evidence type="ECO:0000256" key="4">
    <source>
        <dbReference type="SAM" id="MobiDB-lite"/>
    </source>
</evidence>
<sequence length="224" mass="25887">ENDVFVYGIYDLILSNHKQIFGYTRTSDTKRAYVLTNLTDCVAQFTLYQGLSSSQLVLSNLLEPVTEHKDEKSFKFHPYEIRVYIIDYKEKGLHHPQKQKHATDQSKNKQSTLSTVTKGKDDTSQSLTKKQKASLEKLEQMSRNPLNQAEQSQKNIISKLAEATTRALTEASNQQMKKKSASISVYQERIIPPDSSAIDLENEPIYKKRERQRSLVLDFRKKYH</sequence>
<dbReference type="Proteomes" id="UP000663864">
    <property type="component" value="Unassembled WGS sequence"/>
</dbReference>
<evidence type="ECO:0000256" key="2">
    <source>
        <dbReference type="ARBA" id="ARBA00022801"/>
    </source>
</evidence>
<protein>
    <submittedName>
        <fullName evidence="5">Uncharacterized protein</fullName>
    </submittedName>
</protein>
<name>A0A815TS59_9BILA</name>
<proteinExistence type="inferred from homology"/>
<evidence type="ECO:0000256" key="1">
    <source>
        <dbReference type="ARBA" id="ARBA00008061"/>
    </source>
</evidence>
<dbReference type="FunFam" id="2.60.40.1180:FF:000007">
    <property type="entry name" value="Sucrose isomerase"/>
    <property type="match status" value="1"/>
</dbReference>
<accession>A0A815TS59</accession>
<comment type="similarity">
    <text evidence="1">Belongs to the glycosyl hydrolase 13 family.</text>
</comment>
<dbReference type="GO" id="GO:0004553">
    <property type="term" value="F:hydrolase activity, hydrolyzing O-glycosyl compounds"/>
    <property type="evidence" value="ECO:0007669"/>
    <property type="project" value="UniProtKB-ARBA"/>
</dbReference>
<feature type="region of interest" description="Disordered" evidence="4">
    <location>
        <begin position="94"/>
        <end position="151"/>
    </location>
</feature>
<evidence type="ECO:0000313" key="5">
    <source>
        <dbReference type="EMBL" id="CAF1504593.1"/>
    </source>
</evidence>
<dbReference type="EMBL" id="CAJNOT010007316">
    <property type="protein sequence ID" value="CAF1504593.1"/>
    <property type="molecule type" value="Genomic_DNA"/>
</dbReference>
<dbReference type="AlphaFoldDB" id="A0A815TS59"/>
<keyword evidence="3" id="KW-0326">Glycosidase</keyword>
<dbReference type="SUPFAM" id="SSF51011">
    <property type="entry name" value="Glycosyl hydrolase domain"/>
    <property type="match status" value="1"/>
</dbReference>
<dbReference type="InterPro" id="IPR013780">
    <property type="entry name" value="Glyco_hydro_b"/>
</dbReference>
<evidence type="ECO:0000256" key="3">
    <source>
        <dbReference type="ARBA" id="ARBA00023295"/>
    </source>
</evidence>
<feature type="non-terminal residue" evidence="5">
    <location>
        <position position="1"/>
    </location>
</feature>